<evidence type="ECO:0000256" key="5">
    <source>
        <dbReference type="SAM" id="MobiDB-lite"/>
    </source>
</evidence>
<keyword evidence="4" id="KW-0539">Nucleus</keyword>
<dbReference type="SUPFAM" id="SSF46689">
    <property type="entry name" value="Homeodomain-like"/>
    <property type="match status" value="1"/>
</dbReference>
<dbReference type="PANTHER" id="PTHR31314">
    <property type="entry name" value="MYB FAMILY TRANSCRIPTION FACTOR PHL7-LIKE"/>
    <property type="match status" value="1"/>
</dbReference>
<dbReference type="GO" id="GO:0003677">
    <property type="term" value="F:DNA binding"/>
    <property type="evidence" value="ECO:0007669"/>
    <property type="project" value="InterPro"/>
</dbReference>
<dbReference type="PANTHER" id="PTHR31314:SF164">
    <property type="entry name" value="HTH MYB-TYPE DOMAIN-CONTAINING PROTEIN"/>
    <property type="match status" value="1"/>
</dbReference>
<dbReference type="GO" id="GO:0003700">
    <property type="term" value="F:DNA-binding transcription factor activity"/>
    <property type="evidence" value="ECO:0007669"/>
    <property type="project" value="InterPro"/>
</dbReference>
<keyword evidence="2" id="KW-0805">Transcription regulation</keyword>
<evidence type="ECO:0000256" key="4">
    <source>
        <dbReference type="ARBA" id="ARBA00023242"/>
    </source>
</evidence>
<dbReference type="PROSITE" id="PS51294">
    <property type="entry name" value="HTH_MYB"/>
    <property type="match status" value="1"/>
</dbReference>
<comment type="subcellular location">
    <subcellularLocation>
        <location evidence="1">Nucleus</location>
    </subcellularLocation>
</comment>
<feature type="compositionally biased region" description="Polar residues" evidence="5">
    <location>
        <begin position="39"/>
        <end position="59"/>
    </location>
</feature>
<dbReference type="AlphaFoldDB" id="A0A978VPW8"/>
<dbReference type="NCBIfam" id="TIGR01557">
    <property type="entry name" value="myb_SHAQKYF"/>
    <property type="match status" value="1"/>
</dbReference>
<dbReference type="EMBL" id="JAEACU010000003">
    <property type="protein sequence ID" value="KAH7537593.1"/>
    <property type="molecule type" value="Genomic_DNA"/>
</dbReference>
<gene>
    <name evidence="7" type="ORF">FEM48_Zijuj03G0109400</name>
</gene>
<dbReference type="Pfam" id="PF00249">
    <property type="entry name" value="Myb_DNA-binding"/>
    <property type="match status" value="1"/>
</dbReference>
<feature type="domain" description="HTH myb-type" evidence="6">
    <location>
        <begin position="64"/>
        <end position="124"/>
    </location>
</feature>
<keyword evidence="3" id="KW-0804">Transcription</keyword>
<feature type="region of interest" description="Disordered" evidence="5">
    <location>
        <begin position="1"/>
        <end position="62"/>
    </location>
</feature>
<dbReference type="InterPro" id="IPR006447">
    <property type="entry name" value="Myb_dom_plants"/>
</dbReference>
<dbReference type="FunFam" id="1.10.10.60:FF:000002">
    <property type="entry name" value="Myb family transcription factor"/>
    <property type="match status" value="1"/>
</dbReference>
<dbReference type="GO" id="GO:0005634">
    <property type="term" value="C:nucleus"/>
    <property type="evidence" value="ECO:0007669"/>
    <property type="project" value="UniProtKB-SubCell"/>
</dbReference>
<sequence>MVRSDDSSEVSKTSPSNENEPEDDYDQQLDNDSQRLKNGGSSSNSTAEENAKTGASGSVRQYVRSKTPRLRWTPDLHLCFVHAVERLGGQDRATPKLVLQLMNIKGLSIAHVKSHLQMYRSKKIEDPNQVLSEQGFFMEGGDHHIYNFSQLPMLQSFNQWPSNSALRYGDSYRRGHDHQIYFPYSGRAALGSSRHGLYGSAAERILRNNNIATSSSSNLSPLNNPSFNKIATWRRNQAQDEYLSFHRSWQEPVRPNSSSMEANLHHQAISLKNNGSITTNSRTIQEAGQNPLKRKSSESDCDLDLNLSLKIRPKDDELVVDEKALEGHEEVLSSTLSLSLSSTSSLKLSRVKEKGGDDQDRKQARRMATSTFDLTL</sequence>
<evidence type="ECO:0000259" key="6">
    <source>
        <dbReference type="PROSITE" id="PS51294"/>
    </source>
</evidence>
<proteinExistence type="predicted"/>
<dbReference type="InterPro" id="IPR009057">
    <property type="entry name" value="Homeodomain-like_sf"/>
</dbReference>
<dbReference type="Proteomes" id="UP000813462">
    <property type="component" value="Unassembled WGS sequence"/>
</dbReference>
<name>A0A978VPW8_ZIZJJ</name>
<accession>A0A978VPW8</accession>
<evidence type="ECO:0000256" key="2">
    <source>
        <dbReference type="ARBA" id="ARBA00023015"/>
    </source>
</evidence>
<dbReference type="InterPro" id="IPR001005">
    <property type="entry name" value="SANT/Myb"/>
</dbReference>
<dbReference type="InterPro" id="IPR046955">
    <property type="entry name" value="PHR1-like"/>
</dbReference>
<dbReference type="InterPro" id="IPR017930">
    <property type="entry name" value="Myb_dom"/>
</dbReference>
<feature type="compositionally biased region" description="Acidic residues" evidence="5">
    <location>
        <begin position="19"/>
        <end position="29"/>
    </location>
</feature>
<comment type="caution">
    <text evidence="7">The sequence shown here is derived from an EMBL/GenBank/DDBJ whole genome shotgun (WGS) entry which is preliminary data.</text>
</comment>
<protein>
    <recommendedName>
        <fullName evidence="6">HTH myb-type domain-containing protein</fullName>
    </recommendedName>
</protein>
<dbReference type="OrthoDB" id="551907at2759"/>
<reference evidence="7" key="1">
    <citation type="journal article" date="2021" name="Front. Plant Sci.">
        <title>Chromosome-Scale Genome Assembly for Chinese Sour Jujube and Insights Into Its Genome Evolution and Domestication Signature.</title>
        <authorList>
            <person name="Shen L.-Y."/>
            <person name="Luo H."/>
            <person name="Wang X.-L."/>
            <person name="Wang X.-M."/>
            <person name="Qiu X.-J."/>
            <person name="Liu H."/>
            <person name="Zhou S.-S."/>
            <person name="Jia K.-H."/>
            <person name="Nie S."/>
            <person name="Bao Y.-T."/>
            <person name="Zhang R.-G."/>
            <person name="Yun Q.-Z."/>
            <person name="Chai Y.-H."/>
            <person name="Lu J.-Y."/>
            <person name="Li Y."/>
            <person name="Zhao S.-W."/>
            <person name="Mao J.-F."/>
            <person name="Jia S.-G."/>
            <person name="Mao Y.-M."/>
        </authorList>
    </citation>
    <scope>NUCLEOTIDE SEQUENCE</scope>
    <source>
        <strain evidence="7">AT0</strain>
        <tissue evidence="7">Leaf</tissue>
    </source>
</reference>
<feature type="compositionally biased region" description="Basic and acidic residues" evidence="5">
    <location>
        <begin position="350"/>
        <end position="362"/>
    </location>
</feature>
<evidence type="ECO:0000256" key="1">
    <source>
        <dbReference type="ARBA" id="ARBA00004123"/>
    </source>
</evidence>
<organism evidence="7 8">
    <name type="scientific">Ziziphus jujuba var. spinosa</name>
    <dbReference type="NCBI Taxonomy" id="714518"/>
    <lineage>
        <taxon>Eukaryota</taxon>
        <taxon>Viridiplantae</taxon>
        <taxon>Streptophyta</taxon>
        <taxon>Embryophyta</taxon>
        <taxon>Tracheophyta</taxon>
        <taxon>Spermatophyta</taxon>
        <taxon>Magnoliopsida</taxon>
        <taxon>eudicotyledons</taxon>
        <taxon>Gunneridae</taxon>
        <taxon>Pentapetalae</taxon>
        <taxon>rosids</taxon>
        <taxon>fabids</taxon>
        <taxon>Rosales</taxon>
        <taxon>Rhamnaceae</taxon>
        <taxon>Paliureae</taxon>
        <taxon>Ziziphus</taxon>
    </lineage>
</organism>
<dbReference type="Gene3D" id="1.10.10.60">
    <property type="entry name" value="Homeodomain-like"/>
    <property type="match status" value="1"/>
</dbReference>
<evidence type="ECO:0000313" key="7">
    <source>
        <dbReference type="EMBL" id="KAH7537593.1"/>
    </source>
</evidence>
<feature type="region of interest" description="Disordered" evidence="5">
    <location>
        <begin position="349"/>
        <end position="376"/>
    </location>
</feature>
<evidence type="ECO:0000256" key="3">
    <source>
        <dbReference type="ARBA" id="ARBA00023163"/>
    </source>
</evidence>
<evidence type="ECO:0000313" key="8">
    <source>
        <dbReference type="Proteomes" id="UP000813462"/>
    </source>
</evidence>